<evidence type="ECO:0000256" key="5">
    <source>
        <dbReference type="ARBA" id="ARBA00023136"/>
    </source>
</evidence>
<feature type="compositionally biased region" description="Basic and acidic residues" evidence="6">
    <location>
        <begin position="210"/>
        <end position="226"/>
    </location>
</feature>
<feature type="transmembrane region" description="Helical" evidence="7">
    <location>
        <begin position="338"/>
        <end position="359"/>
    </location>
</feature>
<evidence type="ECO:0000313" key="9">
    <source>
        <dbReference type="EMBL" id="KTE89442.1"/>
    </source>
</evidence>
<feature type="transmembrane region" description="Helical" evidence="7">
    <location>
        <begin position="111"/>
        <end position="133"/>
    </location>
</feature>
<feature type="domain" description="Major facilitator superfamily (MFS) profile" evidence="8">
    <location>
        <begin position="18"/>
        <end position="427"/>
    </location>
</feature>
<dbReference type="RefSeq" id="WP_015943525.1">
    <property type="nucleotide sequence ID" value="NZ_LOCK01000083.1"/>
</dbReference>
<organism evidence="9 10">
    <name type="scientific">Desulfitobacterium hafniense</name>
    <name type="common">Desulfitobacterium frappieri</name>
    <dbReference type="NCBI Taxonomy" id="49338"/>
    <lineage>
        <taxon>Bacteria</taxon>
        <taxon>Bacillati</taxon>
        <taxon>Bacillota</taxon>
        <taxon>Clostridia</taxon>
        <taxon>Eubacteriales</taxon>
        <taxon>Desulfitobacteriaceae</taxon>
        <taxon>Desulfitobacterium</taxon>
    </lineage>
</organism>
<dbReference type="PROSITE" id="PS50850">
    <property type="entry name" value="MFS"/>
    <property type="match status" value="1"/>
</dbReference>
<keyword evidence="2" id="KW-0813">Transport</keyword>
<keyword evidence="3 7" id="KW-0812">Transmembrane</keyword>
<dbReference type="GO" id="GO:0005886">
    <property type="term" value="C:plasma membrane"/>
    <property type="evidence" value="ECO:0007669"/>
    <property type="project" value="UniProtKB-SubCell"/>
</dbReference>
<name>A0A0W1JDF0_DESHA</name>
<protein>
    <submittedName>
        <fullName evidence="9">Transporter</fullName>
    </submittedName>
</protein>
<evidence type="ECO:0000256" key="4">
    <source>
        <dbReference type="ARBA" id="ARBA00022989"/>
    </source>
</evidence>
<dbReference type="InterPro" id="IPR011701">
    <property type="entry name" value="MFS"/>
</dbReference>
<sequence>MNQLSTKPTQHSSSPNRTVLILMLGIALLAANLRAPLTSVGPLVSLMRDSLHISNTLAGMMTTLPLFAFALFSPLVPGLARRFGMERVLFGSVVILAAGILLRSWSGSFGLFLGTAILGLSISVGNVLIPSLIKREFPRQVGVMTGVYTVSMNTFAALASGISIPLAVGLGLGWTGALRIWAVLSLIAMFCWIPQLRRNSQGSSAAGESITREAKAETYRRSEEVKHRNRAQGADAKSINMWKSSLAWQVTLYMGLQSMVFYCMVAWLPDILIQAGMNSGQAGWMLSLMQLALIPMTFVGSVLAGRKASQHSLVTFGSVCVIIGLAGLLLWGGSGLTLLWIIILGIGGGFTFSLAMMLFSLRTENADEAARLSGMAQSIGYLLAAFGPMFFGYLHDLTANWTMPLIILIAVAVLCWLTGFCASGDRYISATVKNRGGRL</sequence>
<reference evidence="9 10" key="1">
    <citation type="submission" date="2015-12" db="EMBL/GenBank/DDBJ databases">
        <title>Draft Genome Sequence of Desulfitobacterium hafniense Strain DH, a Sulfate-reducing Bacterium Isolated from Paddy Soils.</title>
        <authorList>
            <person name="Bao P."/>
            <person name="Zhang X."/>
            <person name="Li G."/>
        </authorList>
    </citation>
    <scope>NUCLEOTIDE SEQUENCE [LARGE SCALE GENOMIC DNA]</scope>
    <source>
        <strain evidence="9 10">DH</strain>
    </source>
</reference>
<evidence type="ECO:0000256" key="6">
    <source>
        <dbReference type="SAM" id="MobiDB-lite"/>
    </source>
</evidence>
<dbReference type="SUPFAM" id="SSF103473">
    <property type="entry name" value="MFS general substrate transporter"/>
    <property type="match status" value="1"/>
</dbReference>
<evidence type="ECO:0000256" key="3">
    <source>
        <dbReference type="ARBA" id="ARBA00022692"/>
    </source>
</evidence>
<comment type="caution">
    <text evidence="9">The sequence shown here is derived from an EMBL/GenBank/DDBJ whole genome shotgun (WGS) entry which is preliminary data.</text>
</comment>
<accession>A0A0W1JDF0</accession>
<evidence type="ECO:0000256" key="2">
    <source>
        <dbReference type="ARBA" id="ARBA00022448"/>
    </source>
</evidence>
<dbReference type="CDD" id="cd17339">
    <property type="entry name" value="MFS_NIMT_CynX_like"/>
    <property type="match status" value="1"/>
</dbReference>
<dbReference type="Proteomes" id="UP000054623">
    <property type="component" value="Unassembled WGS sequence"/>
</dbReference>
<comment type="subcellular location">
    <subcellularLocation>
        <location evidence="1">Cell membrane</location>
        <topology evidence="1">Multi-pass membrane protein</topology>
    </subcellularLocation>
</comment>
<dbReference type="InterPro" id="IPR052524">
    <property type="entry name" value="MFS_Cyanate_Porter"/>
</dbReference>
<dbReference type="OrthoDB" id="9797740at2"/>
<dbReference type="GO" id="GO:0022857">
    <property type="term" value="F:transmembrane transporter activity"/>
    <property type="evidence" value="ECO:0007669"/>
    <property type="project" value="InterPro"/>
</dbReference>
<dbReference type="AlphaFoldDB" id="A0A0W1JDF0"/>
<feature type="transmembrane region" description="Helical" evidence="7">
    <location>
        <begin position="312"/>
        <end position="332"/>
    </location>
</feature>
<feature type="transmembrane region" description="Helical" evidence="7">
    <location>
        <begin position="174"/>
        <end position="193"/>
    </location>
</feature>
<keyword evidence="5 7" id="KW-0472">Membrane</keyword>
<feature type="transmembrane region" description="Helical" evidence="7">
    <location>
        <begin position="379"/>
        <end position="395"/>
    </location>
</feature>
<feature type="transmembrane region" description="Helical" evidence="7">
    <location>
        <begin position="401"/>
        <end position="423"/>
    </location>
</feature>
<evidence type="ECO:0000259" key="8">
    <source>
        <dbReference type="PROSITE" id="PS50850"/>
    </source>
</evidence>
<evidence type="ECO:0000256" key="7">
    <source>
        <dbReference type="SAM" id="Phobius"/>
    </source>
</evidence>
<feature type="transmembrane region" description="Helical" evidence="7">
    <location>
        <begin position="57"/>
        <end position="76"/>
    </location>
</feature>
<feature type="transmembrane region" description="Helical" evidence="7">
    <location>
        <begin position="20"/>
        <end position="37"/>
    </location>
</feature>
<proteinExistence type="predicted"/>
<dbReference type="InterPro" id="IPR036259">
    <property type="entry name" value="MFS_trans_sf"/>
</dbReference>
<keyword evidence="4 7" id="KW-1133">Transmembrane helix</keyword>
<dbReference type="EMBL" id="LOCK01000083">
    <property type="protein sequence ID" value="KTE89442.1"/>
    <property type="molecule type" value="Genomic_DNA"/>
</dbReference>
<feature type="transmembrane region" description="Helical" evidence="7">
    <location>
        <begin position="288"/>
        <end position="305"/>
    </location>
</feature>
<dbReference type="InterPro" id="IPR020846">
    <property type="entry name" value="MFS_dom"/>
</dbReference>
<dbReference type="Pfam" id="PF07690">
    <property type="entry name" value="MFS_1"/>
    <property type="match status" value="1"/>
</dbReference>
<dbReference type="PANTHER" id="PTHR23523:SF2">
    <property type="entry name" value="2-NITROIMIDAZOLE TRANSPORTER"/>
    <property type="match status" value="1"/>
</dbReference>
<dbReference type="Gene3D" id="1.20.1250.20">
    <property type="entry name" value="MFS general substrate transporter like domains"/>
    <property type="match status" value="1"/>
</dbReference>
<feature type="region of interest" description="Disordered" evidence="6">
    <location>
        <begin position="207"/>
        <end position="231"/>
    </location>
</feature>
<evidence type="ECO:0000313" key="10">
    <source>
        <dbReference type="Proteomes" id="UP000054623"/>
    </source>
</evidence>
<dbReference type="PANTHER" id="PTHR23523">
    <property type="match status" value="1"/>
</dbReference>
<gene>
    <name evidence="9" type="ORF">AT727_13685</name>
</gene>
<feature type="transmembrane region" description="Helical" evidence="7">
    <location>
        <begin position="88"/>
        <end position="105"/>
    </location>
</feature>
<feature type="transmembrane region" description="Helical" evidence="7">
    <location>
        <begin position="145"/>
        <end position="168"/>
    </location>
</feature>
<feature type="transmembrane region" description="Helical" evidence="7">
    <location>
        <begin position="246"/>
        <end position="268"/>
    </location>
</feature>
<evidence type="ECO:0000256" key="1">
    <source>
        <dbReference type="ARBA" id="ARBA00004651"/>
    </source>
</evidence>